<protein>
    <recommendedName>
        <fullName evidence="3">LPS export ABC transporter periplasmic protein LptC</fullName>
    </recommendedName>
</protein>
<accession>A0A497XP81</accession>
<organism evidence="1 2">
    <name type="scientific">Hydrogenivirga caldilitoris</name>
    <dbReference type="NCBI Taxonomy" id="246264"/>
    <lineage>
        <taxon>Bacteria</taxon>
        <taxon>Pseudomonadati</taxon>
        <taxon>Aquificota</taxon>
        <taxon>Aquificia</taxon>
        <taxon>Aquificales</taxon>
        <taxon>Aquificaceae</taxon>
        <taxon>Hydrogenivirga</taxon>
    </lineage>
</organism>
<proteinExistence type="predicted"/>
<evidence type="ECO:0008006" key="3">
    <source>
        <dbReference type="Google" id="ProtNLM"/>
    </source>
</evidence>
<dbReference type="AlphaFoldDB" id="A0A497XP81"/>
<dbReference type="EMBL" id="RCCJ01000001">
    <property type="protein sequence ID" value="RLJ69929.1"/>
    <property type="molecule type" value="Genomic_DNA"/>
</dbReference>
<gene>
    <name evidence="1" type="ORF">BCF55_0188</name>
</gene>
<evidence type="ECO:0000313" key="2">
    <source>
        <dbReference type="Proteomes" id="UP000267841"/>
    </source>
</evidence>
<dbReference type="RefSeq" id="WP_121008902.1">
    <property type="nucleotide sequence ID" value="NZ_RCCJ01000001.1"/>
</dbReference>
<name>A0A497XP81_9AQUI</name>
<dbReference type="Proteomes" id="UP000267841">
    <property type="component" value="Unassembled WGS sequence"/>
</dbReference>
<keyword evidence="2" id="KW-1185">Reference proteome</keyword>
<sequence>MKFLLLHGLFLVFSFGAVAYVSFLEGTSKVQTQEKSLARDVSIRVFGEDGEEWRVQGRELVSFGPELSLLDVLLKSKGGYEVKANTITFQRDKNLGVLKGNVEIRGEALFVKTENAIIDFSKNLLYGEGEVLVWKESNFIEGKGFKAYLKPLKVIISDVRTKHEI</sequence>
<reference evidence="1 2" key="1">
    <citation type="submission" date="2018-10" db="EMBL/GenBank/DDBJ databases">
        <title>Genomic Encyclopedia of Archaeal and Bacterial Type Strains, Phase II (KMG-II): from individual species to whole genera.</title>
        <authorList>
            <person name="Goeker M."/>
        </authorList>
    </citation>
    <scope>NUCLEOTIDE SEQUENCE [LARGE SCALE GENOMIC DNA]</scope>
    <source>
        <strain evidence="1 2">DSM 16510</strain>
    </source>
</reference>
<comment type="caution">
    <text evidence="1">The sequence shown here is derived from an EMBL/GenBank/DDBJ whole genome shotgun (WGS) entry which is preliminary data.</text>
</comment>
<dbReference type="OrthoDB" id="14699at2"/>
<evidence type="ECO:0000313" key="1">
    <source>
        <dbReference type="EMBL" id="RLJ69929.1"/>
    </source>
</evidence>
<dbReference type="Gene3D" id="2.60.450.10">
    <property type="entry name" value="Lipopolysaccharide (LPS) transport protein A like domain"/>
    <property type="match status" value="1"/>
</dbReference>